<accession>A0A160T4R3</accession>
<dbReference type="AlphaFoldDB" id="A0A160T4R3"/>
<gene>
    <name evidence="2" type="ORF">CFX0092_A1742</name>
</gene>
<reference evidence="2" key="1">
    <citation type="submission" date="2016-01" db="EMBL/GenBank/DDBJ databases">
        <authorList>
            <person name="Mcilroy J.S."/>
            <person name="Karst M S."/>
            <person name="Albertsen M."/>
        </authorList>
    </citation>
    <scope>NUCLEOTIDE SEQUENCE</scope>
    <source>
        <strain evidence="2">Cfx-K</strain>
    </source>
</reference>
<dbReference type="SUPFAM" id="SSF143120">
    <property type="entry name" value="YefM-like"/>
    <property type="match status" value="1"/>
</dbReference>
<evidence type="ECO:0000313" key="2">
    <source>
        <dbReference type="EMBL" id="CUS03620.2"/>
    </source>
</evidence>
<evidence type="ECO:0000313" key="3">
    <source>
        <dbReference type="Proteomes" id="UP000215027"/>
    </source>
</evidence>
<protein>
    <submittedName>
        <fullName evidence="2">Uncharacterized protein</fullName>
    </submittedName>
</protein>
<dbReference type="RefSeq" id="WP_095043079.1">
    <property type="nucleotide sequence ID" value="NZ_LN890655.1"/>
</dbReference>
<dbReference type="EMBL" id="LN890655">
    <property type="protein sequence ID" value="CUS03620.2"/>
    <property type="molecule type" value="Genomic_DNA"/>
</dbReference>
<dbReference type="NCBIfam" id="TIGR01552">
    <property type="entry name" value="phd_fam"/>
    <property type="match status" value="1"/>
</dbReference>
<comment type="similarity">
    <text evidence="1">Belongs to the phD/YefM antitoxin family.</text>
</comment>
<sequence length="134" mass="15297">MVQHISSEQARARWRDILDATAAGEQIVIERYGRPVAILIPYQSEPTAQVREPGPIYDLPTYERMKSEVVAEVLAELEAANLEPISWQEGLADLQRSIAESGSPFTGKSTDEIVEMMRETRREVFEEMYGHLYR</sequence>
<organism evidence="2 3">
    <name type="scientific">Candidatus Promineifilum breve</name>
    <dbReference type="NCBI Taxonomy" id="1806508"/>
    <lineage>
        <taxon>Bacteria</taxon>
        <taxon>Bacillati</taxon>
        <taxon>Chloroflexota</taxon>
        <taxon>Ardenticatenia</taxon>
        <taxon>Candidatus Promineifilales</taxon>
        <taxon>Candidatus Promineifilaceae</taxon>
        <taxon>Candidatus Promineifilum</taxon>
    </lineage>
</organism>
<evidence type="ECO:0000256" key="1">
    <source>
        <dbReference type="ARBA" id="ARBA00009981"/>
    </source>
</evidence>
<proteinExistence type="inferred from homology"/>
<name>A0A160T4R3_9CHLR</name>
<dbReference type="Proteomes" id="UP000215027">
    <property type="component" value="Chromosome I"/>
</dbReference>
<dbReference type="Gene3D" id="3.40.1620.10">
    <property type="entry name" value="YefM-like domain"/>
    <property type="match status" value="1"/>
</dbReference>
<dbReference type="OrthoDB" id="9800503at2"/>
<keyword evidence="3" id="KW-1185">Reference proteome</keyword>
<dbReference type="KEGG" id="pbf:CFX0092_A1742"/>
<dbReference type="InterPro" id="IPR036165">
    <property type="entry name" value="YefM-like_sf"/>
</dbReference>